<reference evidence="2 3" key="1">
    <citation type="submission" date="2024-01" db="EMBL/GenBank/DDBJ databases">
        <title>A draft genome for the cacao thread blight pathogen Marasmiellus scandens.</title>
        <authorList>
            <person name="Baruah I.K."/>
            <person name="Leung J."/>
            <person name="Bukari Y."/>
            <person name="Amoako-Attah I."/>
            <person name="Meinhardt L.W."/>
            <person name="Bailey B.A."/>
            <person name="Cohen S.P."/>
        </authorList>
    </citation>
    <scope>NUCLEOTIDE SEQUENCE [LARGE SCALE GENOMIC DNA]</scope>
    <source>
        <strain evidence="2 3">GH-19</strain>
    </source>
</reference>
<feature type="chain" id="PRO_5047363719" evidence="1">
    <location>
        <begin position="25"/>
        <end position="241"/>
    </location>
</feature>
<keyword evidence="1" id="KW-0732">Signal</keyword>
<dbReference type="Proteomes" id="UP001498398">
    <property type="component" value="Unassembled WGS sequence"/>
</dbReference>
<feature type="signal peptide" evidence="1">
    <location>
        <begin position="1"/>
        <end position="24"/>
    </location>
</feature>
<dbReference type="EMBL" id="JBANRG010000019">
    <property type="protein sequence ID" value="KAK7457848.1"/>
    <property type="molecule type" value="Genomic_DNA"/>
</dbReference>
<protein>
    <submittedName>
        <fullName evidence="2">Uncharacterized protein</fullName>
    </submittedName>
</protein>
<proteinExistence type="predicted"/>
<name>A0ABR1JCB7_9AGAR</name>
<keyword evidence="3" id="KW-1185">Reference proteome</keyword>
<gene>
    <name evidence="2" type="ORF">VKT23_010193</name>
</gene>
<evidence type="ECO:0000256" key="1">
    <source>
        <dbReference type="SAM" id="SignalP"/>
    </source>
</evidence>
<sequence>MSLITAALVSFLITFVSFPAPFDGFNVNTITSALSSDASIATYSYGTRIGDPNQVELWMRTSILLSSSPYTYELMREFLEWNTTSPDVLFSELIEVWGGSGPLQTYQVPFHSESSALTALKAPVTEVLICSLKSGINLTSFEELLIEGNELHVGVAGFHDADYGFVNIGNVTEKAIIVLGWDSKEVSRLQFGLWISAYSSADLQAHDLYAATGVLTPIVSQYVEFVNTNETVQFYTSYTSL</sequence>
<organism evidence="2 3">
    <name type="scientific">Marasmiellus scandens</name>
    <dbReference type="NCBI Taxonomy" id="2682957"/>
    <lineage>
        <taxon>Eukaryota</taxon>
        <taxon>Fungi</taxon>
        <taxon>Dikarya</taxon>
        <taxon>Basidiomycota</taxon>
        <taxon>Agaricomycotina</taxon>
        <taxon>Agaricomycetes</taxon>
        <taxon>Agaricomycetidae</taxon>
        <taxon>Agaricales</taxon>
        <taxon>Marasmiineae</taxon>
        <taxon>Omphalotaceae</taxon>
        <taxon>Marasmiellus</taxon>
    </lineage>
</organism>
<evidence type="ECO:0000313" key="2">
    <source>
        <dbReference type="EMBL" id="KAK7457848.1"/>
    </source>
</evidence>
<comment type="caution">
    <text evidence="2">The sequence shown here is derived from an EMBL/GenBank/DDBJ whole genome shotgun (WGS) entry which is preliminary data.</text>
</comment>
<evidence type="ECO:0000313" key="3">
    <source>
        <dbReference type="Proteomes" id="UP001498398"/>
    </source>
</evidence>
<accession>A0ABR1JCB7</accession>